<dbReference type="RefSeq" id="WP_089073592.1">
    <property type="nucleotide sequence ID" value="NZ_CBCSAM010000001.1"/>
</dbReference>
<dbReference type="NCBIfam" id="TIGR00544">
    <property type="entry name" value="lgt"/>
    <property type="match status" value="1"/>
</dbReference>
<keyword evidence="5 7" id="KW-1133">Transmembrane helix</keyword>
<comment type="pathway">
    <text evidence="7">Protein modification; lipoprotein biosynthesis (diacylglyceryl transfer).</text>
</comment>
<feature type="transmembrane region" description="Helical" evidence="7">
    <location>
        <begin position="226"/>
        <end position="254"/>
    </location>
</feature>
<dbReference type="EMBL" id="CP022355">
    <property type="protein sequence ID" value="ASK78684.1"/>
    <property type="molecule type" value="Genomic_DNA"/>
</dbReference>
<organism evidence="8 9">
    <name type="scientific">Paraphotobacterium marinum</name>
    <dbReference type="NCBI Taxonomy" id="1755811"/>
    <lineage>
        <taxon>Bacteria</taxon>
        <taxon>Pseudomonadati</taxon>
        <taxon>Pseudomonadota</taxon>
        <taxon>Gammaproteobacteria</taxon>
        <taxon>Vibrionales</taxon>
        <taxon>Vibrionaceae</taxon>
        <taxon>Paraphotobacterium</taxon>
    </lineage>
</organism>
<reference evidence="8 9" key="1">
    <citation type="journal article" date="2016" name="Int. J. Syst. Evol. Microbiol.">
        <title>Paraphotobacterium marinum gen. nov., sp. nov., a member of the family Vibrionaceae, isolated from surface seawater.</title>
        <authorList>
            <person name="Huang Z."/>
            <person name="Dong C."/>
            <person name="Shao Z."/>
        </authorList>
    </citation>
    <scope>NUCLEOTIDE SEQUENCE [LARGE SCALE GENOMIC DNA]</scope>
    <source>
        <strain evidence="8 9">NSCS20N07D</strain>
    </source>
</reference>
<sequence length="272" mass="30747">MIQYPDINPVALQIGPLKLHWYALMYLFGYFIGGSLLFKRIKKLQLSWTKSQLENLTLYVGIGCILGGRIGYVLFYDLPYYVSDPLNIFKIWQGGMSYHGGLIGVLISIGIYSKLHKRSYFSIADLIAPVIPIGLAAGRIGNFINGRLFGKITDVPWGMVFPDGGPYVRHPSQLYEFLTEGVLLFIILWVYSSKPRKPMKTSALFLIGYSVFRIFCEFFRQPDPQIGYIAFGWLTMGQILCIPMILAGFVLIYLSRNKAPSLCGEKSIKNNI</sequence>
<feature type="transmembrane region" description="Helical" evidence="7">
    <location>
        <begin position="96"/>
        <end position="113"/>
    </location>
</feature>
<feature type="transmembrane region" description="Helical" evidence="7">
    <location>
        <begin position="20"/>
        <end position="38"/>
    </location>
</feature>
<dbReference type="PANTHER" id="PTHR30589:SF0">
    <property type="entry name" value="PHOSPHATIDYLGLYCEROL--PROLIPOPROTEIN DIACYLGLYCERYL TRANSFERASE"/>
    <property type="match status" value="1"/>
</dbReference>
<proteinExistence type="inferred from homology"/>
<dbReference type="AlphaFoldDB" id="A0A220VE60"/>
<dbReference type="HAMAP" id="MF_01147">
    <property type="entry name" value="Lgt"/>
    <property type="match status" value="1"/>
</dbReference>
<evidence type="ECO:0000256" key="2">
    <source>
        <dbReference type="ARBA" id="ARBA00022475"/>
    </source>
</evidence>
<protein>
    <recommendedName>
        <fullName evidence="7">Phosphatidylglycerol--prolipoprotein diacylglyceryl transferase</fullName>
        <ecNumber evidence="7">2.5.1.145</ecNumber>
    </recommendedName>
</protein>
<dbReference type="GO" id="GO:0042158">
    <property type="term" value="P:lipoprotein biosynthetic process"/>
    <property type="evidence" value="ECO:0007669"/>
    <property type="project" value="UniProtKB-UniRule"/>
</dbReference>
<dbReference type="GO" id="GO:0008961">
    <property type="term" value="F:phosphatidylglycerol-prolipoprotein diacylglyceryl transferase activity"/>
    <property type="evidence" value="ECO:0007669"/>
    <property type="project" value="UniProtKB-UniRule"/>
</dbReference>
<evidence type="ECO:0000313" key="9">
    <source>
        <dbReference type="Proteomes" id="UP000242175"/>
    </source>
</evidence>
<evidence type="ECO:0000256" key="6">
    <source>
        <dbReference type="ARBA" id="ARBA00023136"/>
    </source>
</evidence>
<keyword evidence="6 7" id="KW-0472">Membrane</keyword>
<name>A0A220VE60_9GAMM</name>
<dbReference type="PANTHER" id="PTHR30589">
    <property type="entry name" value="PROLIPOPROTEIN DIACYLGLYCERYL TRANSFERASE"/>
    <property type="match status" value="1"/>
</dbReference>
<feature type="transmembrane region" description="Helical" evidence="7">
    <location>
        <begin position="174"/>
        <end position="191"/>
    </location>
</feature>
<evidence type="ECO:0000256" key="7">
    <source>
        <dbReference type="HAMAP-Rule" id="MF_01147"/>
    </source>
</evidence>
<accession>A0A220VE60</accession>
<evidence type="ECO:0000256" key="1">
    <source>
        <dbReference type="ARBA" id="ARBA00007150"/>
    </source>
</evidence>
<evidence type="ECO:0000256" key="4">
    <source>
        <dbReference type="ARBA" id="ARBA00022692"/>
    </source>
</evidence>
<feature type="binding site" evidence="7">
    <location>
        <position position="139"/>
    </location>
    <ligand>
        <name>a 1,2-diacyl-sn-glycero-3-phospho-(1'-sn-glycerol)</name>
        <dbReference type="ChEBI" id="CHEBI:64716"/>
    </ligand>
</feature>
<evidence type="ECO:0000256" key="5">
    <source>
        <dbReference type="ARBA" id="ARBA00022989"/>
    </source>
</evidence>
<feature type="transmembrane region" description="Helical" evidence="7">
    <location>
        <begin position="120"/>
        <end position="140"/>
    </location>
</feature>
<dbReference type="Proteomes" id="UP000242175">
    <property type="component" value="Chromosome large"/>
</dbReference>
<dbReference type="GO" id="GO:0005886">
    <property type="term" value="C:plasma membrane"/>
    <property type="evidence" value="ECO:0007669"/>
    <property type="project" value="UniProtKB-SubCell"/>
</dbReference>
<dbReference type="EC" id="2.5.1.145" evidence="7"/>
<keyword evidence="9" id="KW-1185">Reference proteome</keyword>
<feature type="transmembrane region" description="Helical" evidence="7">
    <location>
        <begin position="58"/>
        <end position="76"/>
    </location>
</feature>
<keyword evidence="3 7" id="KW-0808">Transferase</keyword>
<dbReference type="KEGG" id="pmai:CF386_06575"/>
<dbReference type="UniPathway" id="UPA00664"/>
<comment type="subcellular location">
    <subcellularLocation>
        <location evidence="7">Cell membrane</location>
        <topology evidence="7">Multi-pass membrane protein</topology>
    </subcellularLocation>
</comment>
<dbReference type="OrthoDB" id="871140at2"/>
<feature type="transmembrane region" description="Helical" evidence="7">
    <location>
        <begin position="203"/>
        <end position="220"/>
    </location>
</feature>
<comment type="function">
    <text evidence="7">Catalyzes the transfer of the diacylglyceryl group from phosphatidylglycerol to the sulfhydryl group of the N-terminal cysteine of a prolipoprotein, the first step in the formation of mature lipoproteins.</text>
</comment>
<keyword evidence="4 7" id="KW-0812">Transmembrane</keyword>
<keyword evidence="2 7" id="KW-1003">Cell membrane</keyword>
<comment type="similarity">
    <text evidence="1 7">Belongs to the Lgt family.</text>
</comment>
<comment type="catalytic activity">
    <reaction evidence="7">
        <text>L-cysteinyl-[prolipoprotein] + a 1,2-diacyl-sn-glycero-3-phospho-(1'-sn-glycerol) = an S-1,2-diacyl-sn-glyceryl-L-cysteinyl-[prolipoprotein] + sn-glycerol 1-phosphate + H(+)</text>
        <dbReference type="Rhea" id="RHEA:56712"/>
        <dbReference type="Rhea" id="RHEA-COMP:14679"/>
        <dbReference type="Rhea" id="RHEA-COMP:14680"/>
        <dbReference type="ChEBI" id="CHEBI:15378"/>
        <dbReference type="ChEBI" id="CHEBI:29950"/>
        <dbReference type="ChEBI" id="CHEBI:57685"/>
        <dbReference type="ChEBI" id="CHEBI:64716"/>
        <dbReference type="ChEBI" id="CHEBI:140658"/>
        <dbReference type="EC" id="2.5.1.145"/>
    </reaction>
</comment>
<evidence type="ECO:0000256" key="3">
    <source>
        <dbReference type="ARBA" id="ARBA00022679"/>
    </source>
</evidence>
<dbReference type="InterPro" id="IPR001640">
    <property type="entry name" value="Lgt"/>
</dbReference>
<keyword evidence="8" id="KW-0449">Lipoprotein</keyword>
<gene>
    <name evidence="7" type="primary">lgt</name>
    <name evidence="8" type="ORF">CF386_06575</name>
</gene>
<dbReference type="Pfam" id="PF01790">
    <property type="entry name" value="LGT"/>
    <property type="match status" value="1"/>
</dbReference>
<evidence type="ECO:0000313" key="8">
    <source>
        <dbReference type="EMBL" id="ASK78684.1"/>
    </source>
</evidence>